<keyword evidence="3" id="KW-0732">Signal</keyword>
<feature type="transmembrane region" description="Helical" evidence="2">
    <location>
        <begin position="220"/>
        <end position="242"/>
    </location>
</feature>
<feature type="compositionally biased region" description="Gly residues" evidence="1">
    <location>
        <begin position="590"/>
        <end position="599"/>
    </location>
</feature>
<evidence type="ECO:0000313" key="4">
    <source>
        <dbReference type="EMBL" id="MDT0543970.1"/>
    </source>
</evidence>
<feature type="transmembrane region" description="Helical" evidence="2">
    <location>
        <begin position="371"/>
        <end position="389"/>
    </location>
</feature>
<protein>
    <recommendedName>
        <fullName evidence="6">TrbL/VirB6 plasmid conjugal transfer protein</fullName>
    </recommendedName>
</protein>
<proteinExistence type="predicted"/>
<feature type="transmembrane region" description="Helical" evidence="2">
    <location>
        <begin position="401"/>
        <end position="421"/>
    </location>
</feature>
<evidence type="ECO:0000256" key="3">
    <source>
        <dbReference type="SAM" id="SignalP"/>
    </source>
</evidence>
<evidence type="ECO:0000313" key="5">
    <source>
        <dbReference type="Proteomes" id="UP001180754"/>
    </source>
</evidence>
<feature type="signal peptide" evidence="3">
    <location>
        <begin position="1"/>
        <end position="24"/>
    </location>
</feature>
<keyword evidence="2" id="KW-1133">Transmembrane helix</keyword>
<feature type="compositionally biased region" description="Basic and acidic residues" evidence="1">
    <location>
        <begin position="46"/>
        <end position="56"/>
    </location>
</feature>
<keyword evidence="5" id="KW-1185">Reference proteome</keyword>
<dbReference type="RefSeq" id="WP_311724382.1">
    <property type="nucleotide sequence ID" value="NZ_JAVRFD010000006.1"/>
</dbReference>
<keyword evidence="2" id="KW-0472">Membrane</keyword>
<feature type="transmembrane region" description="Helical" evidence="2">
    <location>
        <begin position="433"/>
        <end position="454"/>
    </location>
</feature>
<name>A0ABU2XFU7_9ACTN</name>
<accession>A0ABU2XFU7</accession>
<feature type="transmembrane region" description="Helical" evidence="2">
    <location>
        <begin position="341"/>
        <end position="364"/>
    </location>
</feature>
<gene>
    <name evidence="4" type="ORF">RND15_14845</name>
</gene>
<feature type="transmembrane region" description="Helical" evidence="2">
    <location>
        <begin position="254"/>
        <end position="276"/>
    </location>
</feature>
<reference evidence="4" key="1">
    <citation type="submission" date="2024-05" db="EMBL/GenBank/DDBJ databases">
        <title>30 novel species of actinomycetes from the DSMZ collection.</title>
        <authorList>
            <person name="Nouioui I."/>
        </authorList>
    </citation>
    <scope>NUCLEOTIDE SEQUENCE</scope>
    <source>
        <strain evidence="4">DSM 41529</strain>
    </source>
</reference>
<sequence>MWRDRFRRALTLLLTLVFCLGVGAASAPVASADDPKGYVDYGPPKDPPKEWSDDGKGNGWSPGIGLDDQNHWCNTTLGADVKRCDTEKAIGEIPGTYEPCSDVMDGCSKDDLKKHELKKLKEWREKADHNHKNYKKLNELMTKCVNGGRTFQDCSNEHGSNYPMINVKTPWEWVGDAVASLATDMLTKAAEYIGKSVVWVLKQFADAFNSWSTIKLGQTGIGSTMSIMTGLSVLLAAFLLLLQFGKLAISQQGAPLATALTGLAKWAIILAVYVVAIQTALDWSDQLSTAVINETFKGGGSGEKDAAKAMQTQLGELFAGLGAAGGTAAAGGALITGSGMLASSVGFVIVVGILCILAIGALWIEMLMRQAGLMVLVAVMPIVLAGQMADSTREWWPKARNAVIALILMKPVIVICFSIGFNAMSEGKGARNVLVGLMIFVLSCFAWPVIARFMTFTTNGDGNSTGSALFGAMGSNMSVNASKSRPQMGGAGMMGGGAGFTMGLEDDNASTASSGSNSGGGGGFWSKFMNGSGAGGFGSKLGGVVSLGLQAAAVGKDILEDAGANTAAHAGLGPASSADRHVIIGRRGQRGGGGGGGGGGDDDDSAPPPPAAGGYSATLERDAPADTSAPPLPPGGDHTIAAPPDSYTWRD</sequence>
<organism evidence="4 5">
    <name type="scientific">Streptomyces lonegramiae</name>
    <dbReference type="NCBI Taxonomy" id="3075524"/>
    <lineage>
        <taxon>Bacteria</taxon>
        <taxon>Bacillati</taxon>
        <taxon>Actinomycetota</taxon>
        <taxon>Actinomycetes</taxon>
        <taxon>Kitasatosporales</taxon>
        <taxon>Streptomycetaceae</taxon>
        <taxon>Streptomyces</taxon>
    </lineage>
</organism>
<dbReference type="EMBL" id="JAVRFD010000006">
    <property type="protein sequence ID" value="MDT0543970.1"/>
    <property type="molecule type" value="Genomic_DNA"/>
</dbReference>
<feature type="chain" id="PRO_5045096173" description="TrbL/VirB6 plasmid conjugal transfer protein" evidence="3">
    <location>
        <begin position="25"/>
        <end position="651"/>
    </location>
</feature>
<dbReference type="Proteomes" id="UP001180754">
    <property type="component" value="Unassembled WGS sequence"/>
</dbReference>
<keyword evidence="2" id="KW-0812">Transmembrane</keyword>
<evidence type="ECO:0008006" key="6">
    <source>
        <dbReference type="Google" id="ProtNLM"/>
    </source>
</evidence>
<evidence type="ECO:0000256" key="2">
    <source>
        <dbReference type="SAM" id="Phobius"/>
    </source>
</evidence>
<comment type="caution">
    <text evidence="4">The sequence shown here is derived from an EMBL/GenBank/DDBJ whole genome shotgun (WGS) entry which is preliminary data.</text>
</comment>
<feature type="region of interest" description="Disordered" evidence="1">
    <location>
        <begin position="585"/>
        <end position="651"/>
    </location>
</feature>
<feature type="region of interest" description="Disordered" evidence="1">
    <location>
        <begin position="33"/>
        <end position="60"/>
    </location>
</feature>
<evidence type="ECO:0000256" key="1">
    <source>
        <dbReference type="SAM" id="MobiDB-lite"/>
    </source>
</evidence>